<dbReference type="PANTHER" id="PTHR23160">
    <property type="entry name" value="SYNAPTONEMAL COMPLEX PROTEIN-RELATED"/>
    <property type="match status" value="1"/>
</dbReference>
<evidence type="ECO:0000256" key="3">
    <source>
        <dbReference type="SAM" id="MobiDB-lite"/>
    </source>
</evidence>
<keyword evidence="5" id="KW-1185">Reference proteome</keyword>
<proteinExistence type="predicted"/>
<evidence type="ECO:0000313" key="5">
    <source>
        <dbReference type="Proteomes" id="UP001605036"/>
    </source>
</evidence>
<gene>
    <name evidence="4" type="ORF">R1flu_013409</name>
</gene>
<sequence>MSGTVKEDQAFRDVVRDPDLPCIVPGETSEASMARYSEQMVAVVKHWTMEKADGKTDALTSVIPSVVMLAKFFLNQIPQVPGLTIPAPATDRIDELQVLCAAMASWAGDLKQEVAEDRRIRSILTERANGAQAERDAARQKYELSVSPHPALGELMEAMDARIQSAKKDAARLREHTSQIMSEWQNSNIQWRTSLNKVQVKVDKQTEDLKALRETYCLITTPEEPTARDLVECLVLQNSIADHRAEEAEREYRSGTKSSVKLKDELRRAREELAQNRADGEKQSGALEEELRRVRNDVVQREEETGRWIRNDEKMADFVREIARLRDKLLTKDAKMRELEKTLRERPEEIQPGQIESAQKEFHDVEQRFALVESPDLSDISLPSFSPVLVETLRKTLDTKFELMKQLQSMQRATPGKGETGRPGAGVIHPAGSSPAATRAVPAGEGGGGHTDTGAGYSAGTCPAAVGEVRTKADLEAAYADLDTVQAQLDEEHERNSKLQERVRALEKEIRAMRRQALLRPSLSVDLPDSILRRSVGEFPALTPRVLRTGD</sequence>
<evidence type="ECO:0000313" key="4">
    <source>
        <dbReference type="EMBL" id="KAL2628723.1"/>
    </source>
</evidence>
<evidence type="ECO:0000256" key="1">
    <source>
        <dbReference type="ARBA" id="ARBA00023054"/>
    </source>
</evidence>
<dbReference type="EMBL" id="JBHFFA010000004">
    <property type="protein sequence ID" value="KAL2628723.1"/>
    <property type="molecule type" value="Genomic_DNA"/>
</dbReference>
<reference evidence="4 5" key="1">
    <citation type="submission" date="2024-09" db="EMBL/GenBank/DDBJ databases">
        <title>Chromosome-scale assembly of Riccia fluitans.</title>
        <authorList>
            <person name="Paukszto L."/>
            <person name="Sawicki J."/>
            <person name="Karawczyk K."/>
            <person name="Piernik-Szablinska J."/>
            <person name="Szczecinska M."/>
            <person name="Mazdziarz M."/>
        </authorList>
    </citation>
    <scope>NUCLEOTIDE SEQUENCE [LARGE SCALE GENOMIC DNA]</scope>
    <source>
        <strain evidence="4">Rf_01</strain>
        <tissue evidence="4">Aerial parts of the thallus</tissue>
    </source>
</reference>
<feature type="coiled-coil region" evidence="2">
    <location>
        <begin position="121"/>
        <end position="215"/>
    </location>
</feature>
<dbReference type="Proteomes" id="UP001605036">
    <property type="component" value="Unassembled WGS sequence"/>
</dbReference>
<evidence type="ECO:0000256" key="2">
    <source>
        <dbReference type="SAM" id="Coils"/>
    </source>
</evidence>
<feature type="region of interest" description="Disordered" evidence="3">
    <location>
        <begin position="431"/>
        <end position="452"/>
    </location>
</feature>
<protein>
    <submittedName>
        <fullName evidence="4">Uncharacterized protein</fullName>
    </submittedName>
</protein>
<dbReference type="PANTHER" id="PTHR23160:SF19">
    <property type="entry name" value="MYOSIN HEAVY CHAIN-RELATED PROTEIN"/>
    <property type="match status" value="1"/>
</dbReference>
<organism evidence="4 5">
    <name type="scientific">Riccia fluitans</name>
    <dbReference type="NCBI Taxonomy" id="41844"/>
    <lineage>
        <taxon>Eukaryota</taxon>
        <taxon>Viridiplantae</taxon>
        <taxon>Streptophyta</taxon>
        <taxon>Embryophyta</taxon>
        <taxon>Marchantiophyta</taxon>
        <taxon>Marchantiopsida</taxon>
        <taxon>Marchantiidae</taxon>
        <taxon>Marchantiales</taxon>
        <taxon>Ricciaceae</taxon>
        <taxon>Riccia</taxon>
    </lineage>
</organism>
<comment type="caution">
    <text evidence="4">The sequence shown here is derived from an EMBL/GenBank/DDBJ whole genome shotgun (WGS) entry which is preliminary data.</text>
</comment>
<accession>A0ABD1YDA7</accession>
<name>A0ABD1YDA7_9MARC</name>
<dbReference type="AlphaFoldDB" id="A0ABD1YDA7"/>
<feature type="coiled-coil region" evidence="2">
    <location>
        <begin position="475"/>
        <end position="516"/>
    </location>
</feature>
<feature type="coiled-coil region" evidence="2">
    <location>
        <begin position="259"/>
        <end position="342"/>
    </location>
</feature>
<keyword evidence="1 2" id="KW-0175">Coiled coil</keyword>